<dbReference type="PANTHER" id="PTHR43046:SF14">
    <property type="entry name" value="MUTT_NUDIX FAMILY PROTEIN"/>
    <property type="match status" value="1"/>
</dbReference>
<dbReference type="InterPro" id="IPR015797">
    <property type="entry name" value="NUDIX_hydrolase-like_dom_sf"/>
</dbReference>
<evidence type="ECO:0000256" key="1">
    <source>
        <dbReference type="ARBA" id="ARBA00001946"/>
    </source>
</evidence>
<reference evidence="5" key="1">
    <citation type="submission" date="2016-10" db="EMBL/GenBank/DDBJ databases">
        <authorList>
            <person name="Varghese N."/>
            <person name="Submissions S."/>
        </authorList>
    </citation>
    <scope>NUCLEOTIDE SEQUENCE [LARGE SCALE GENOMIC DNA]</scope>
    <source>
        <strain evidence="5">CGMCC 4.7047</strain>
    </source>
</reference>
<dbReference type="PANTHER" id="PTHR43046">
    <property type="entry name" value="GDP-MANNOSE MANNOSYL HYDROLASE"/>
    <property type="match status" value="1"/>
</dbReference>
<gene>
    <name evidence="4" type="ORF">SAMN05444716_103631</name>
</gene>
<dbReference type="InterPro" id="IPR000086">
    <property type="entry name" value="NUDIX_hydrolase_dom"/>
</dbReference>
<dbReference type="InterPro" id="IPR020084">
    <property type="entry name" value="NUDIX_hydrolase_CS"/>
</dbReference>
<dbReference type="PROSITE" id="PS00893">
    <property type="entry name" value="NUDIX_BOX"/>
    <property type="match status" value="1"/>
</dbReference>
<dbReference type="STRING" id="1176198.SAMN05444716_103631"/>
<dbReference type="CDD" id="cd02883">
    <property type="entry name" value="NUDIX_Hydrolase"/>
    <property type="match status" value="1"/>
</dbReference>
<sequence>MTTPRLVVGALIRDGGDRIFVQQRSWERRLFPGRWDIVGGAVERDEDPMAALRREITEETGWRLRRVLAPLGPAHWTADGVPHTELDFVVEVDGDLSAPRLEPDKHLGHAWVGPGDLALLDQHRIPGESTFITDLVTAAHRWLAAAAARRS</sequence>
<dbReference type="GO" id="GO:0016787">
    <property type="term" value="F:hydrolase activity"/>
    <property type="evidence" value="ECO:0007669"/>
    <property type="project" value="UniProtKB-KW"/>
</dbReference>
<evidence type="ECO:0000256" key="2">
    <source>
        <dbReference type="ARBA" id="ARBA00022801"/>
    </source>
</evidence>
<keyword evidence="2" id="KW-0378">Hydrolase</keyword>
<name>A0A1I6S0J7_9ACTN</name>
<protein>
    <recommendedName>
        <fullName evidence="3">Nudix hydrolase domain-containing protein</fullName>
    </recommendedName>
</protein>
<evidence type="ECO:0000313" key="4">
    <source>
        <dbReference type="EMBL" id="SFS70462.1"/>
    </source>
</evidence>
<dbReference type="RefSeq" id="WP_093842893.1">
    <property type="nucleotide sequence ID" value="NZ_CP054938.1"/>
</dbReference>
<dbReference type="Gene3D" id="3.90.79.10">
    <property type="entry name" value="Nucleoside Triphosphate Pyrophosphohydrolase"/>
    <property type="match status" value="1"/>
</dbReference>
<dbReference type="PROSITE" id="PS51462">
    <property type="entry name" value="NUDIX"/>
    <property type="match status" value="1"/>
</dbReference>
<dbReference type="SUPFAM" id="SSF55811">
    <property type="entry name" value="Nudix"/>
    <property type="match status" value="1"/>
</dbReference>
<dbReference type="EMBL" id="FPAB01000003">
    <property type="protein sequence ID" value="SFS70462.1"/>
    <property type="molecule type" value="Genomic_DNA"/>
</dbReference>
<dbReference type="AlphaFoldDB" id="A0A1I6S0J7"/>
<keyword evidence="5" id="KW-1185">Reference proteome</keyword>
<organism evidence="4 5">
    <name type="scientific">Streptomyces harbinensis</name>
    <dbReference type="NCBI Taxonomy" id="1176198"/>
    <lineage>
        <taxon>Bacteria</taxon>
        <taxon>Bacillati</taxon>
        <taxon>Actinomycetota</taxon>
        <taxon>Actinomycetes</taxon>
        <taxon>Kitasatosporales</taxon>
        <taxon>Streptomycetaceae</taxon>
        <taxon>Streptomyces</taxon>
    </lineage>
</organism>
<proteinExistence type="predicted"/>
<accession>A0A1I6S0J7</accession>
<dbReference type="Pfam" id="PF00293">
    <property type="entry name" value="NUDIX"/>
    <property type="match status" value="1"/>
</dbReference>
<feature type="domain" description="Nudix hydrolase" evidence="3">
    <location>
        <begin position="3"/>
        <end position="134"/>
    </location>
</feature>
<comment type="cofactor">
    <cofactor evidence="1">
        <name>Mg(2+)</name>
        <dbReference type="ChEBI" id="CHEBI:18420"/>
    </cofactor>
</comment>
<evidence type="ECO:0000313" key="5">
    <source>
        <dbReference type="Proteomes" id="UP000198873"/>
    </source>
</evidence>
<evidence type="ECO:0000259" key="3">
    <source>
        <dbReference type="PROSITE" id="PS51462"/>
    </source>
</evidence>
<dbReference type="Proteomes" id="UP000198873">
    <property type="component" value="Unassembled WGS sequence"/>
</dbReference>